<dbReference type="SUPFAM" id="SSF46785">
    <property type="entry name" value="Winged helix' DNA-binding domain"/>
    <property type="match status" value="1"/>
</dbReference>
<evidence type="ECO:0000313" key="6">
    <source>
        <dbReference type="Proteomes" id="UP000199125"/>
    </source>
</evidence>
<dbReference type="SMART" id="SM00866">
    <property type="entry name" value="UTRA"/>
    <property type="match status" value="1"/>
</dbReference>
<evidence type="ECO:0000256" key="1">
    <source>
        <dbReference type="ARBA" id="ARBA00023015"/>
    </source>
</evidence>
<dbReference type="STRING" id="65735.SAMN04488075_0740"/>
<dbReference type="Pfam" id="PF00392">
    <property type="entry name" value="GntR"/>
    <property type="match status" value="1"/>
</dbReference>
<gene>
    <name evidence="5" type="ORF">SAMN04488075_0740</name>
</gene>
<keyword evidence="6" id="KW-1185">Reference proteome</keyword>
<dbReference type="RefSeq" id="WP_090845376.1">
    <property type="nucleotide sequence ID" value="NZ_FNXG01000001.1"/>
</dbReference>
<keyword evidence="3" id="KW-0804">Transcription</keyword>
<dbReference type="PANTHER" id="PTHR44846:SF1">
    <property type="entry name" value="MANNOSYL-D-GLYCERATE TRANSPORT_METABOLISM SYSTEM REPRESSOR MNGR-RELATED"/>
    <property type="match status" value="1"/>
</dbReference>
<keyword evidence="2 5" id="KW-0238">DNA-binding</keyword>
<dbReference type="Gene3D" id="3.40.1410.10">
    <property type="entry name" value="Chorismate lyase-like"/>
    <property type="match status" value="1"/>
</dbReference>
<dbReference type="InterPro" id="IPR000524">
    <property type="entry name" value="Tscrpt_reg_HTH_GntR"/>
</dbReference>
<dbReference type="GO" id="GO:0045892">
    <property type="term" value="P:negative regulation of DNA-templated transcription"/>
    <property type="evidence" value="ECO:0007669"/>
    <property type="project" value="TreeGrafter"/>
</dbReference>
<dbReference type="PRINTS" id="PR00035">
    <property type="entry name" value="HTHGNTR"/>
</dbReference>
<dbReference type="InterPro" id="IPR028978">
    <property type="entry name" value="Chorismate_lyase_/UTRA_dom_sf"/>
</dbReference>
<dbReference type="Proteomes" id="UP000199125">
    <property type="component" value="Unassembled WGS sequence"/>
</dbReference>
<dbReference type="AlphaFoldDB" id="A0A1H6JYI6"/>
<dbReference type="OrthoDB" id="9800645at2"/>
<dbReference type="PROSITE" id="PS50949">
    <property type="entry name" value="HTH_GNTR"/>
    <property type="match status" value="1"/>
</dbReference>
<sequence>MSSPHPRLSARQPRYMIVAQALMHDIETGRHGVGSLLPTEAELGQQFNVSRHTVREAIRRLTDLGLVSAQAGVGTRVRAQRPVNHYALTAEGLSDLFRYAHEVALRIDSQEEIVADGALAAFLECPPGQKWLRLQGERFVRNEGESIGLAEIHVAASYRAALEDTNRPDAAIYALIERRFGVEVREVRQEISALALTAAQAKRLGVAPGSPGLRLVRKYYSSSGELFEVASNIHPADRFSYASTLRLRPTGESEN</sequence>
<dbReference type="GO" id="GO:0003677">
    <property type="term" value="F:DNA binding"/>
    <property type="evidence" value="ECO:0007669"/>
    <property type="project" value="UniProtKB-KW"/>
</dbReference>
<dbReference type="PANTHER" id="PTHR44846">
    <property type="entry name" value="MANNOSYL-D-GLYCERATE TRANSPORT/METABOLISM SYSTEM REPRESSOR MNGR-RELATED"/>
    <property type="match status" value="1"/>
</dbReference>
<dbReference type="SUPFAM" id="SSF64288">
    <property type="entry name" value="Chorismate lyase-like"/>
    <property type="match status" value="1"/>
</dbReference>
<dbReference type="InterPro" id="IPR036390">
    <property type="entry name" value="WH_DNA-bd_sf"/>
</dbReference>
<evidence type="ECO:0000256" key="2">
    <source>
        <dbReference type="ARBA" id="ARBA00023125"/>
    </source>
</evidence>
<dbReference type="CDD" id="cd07377">
    <property type="entry name" value="WHTH_GntR"/>
    <property type="match status" value="1"/>
</dbReference>
<keyword evidence="1" id="KW-0805">Transcription regulation</keyword>
<dbReference type="Pfam" id="PF07702">
    <property type="entry name" value="UTRA"/>
    <property type="match status" value="1"/>
</dbReference>
<proteinExistence type="predicted"/>
<reference evidence="6" key="1">
    <citation type="submission" date="2016-10" db="EMBL/GenBank/DDBJ databases">
        <authorList>
            <person name="Varghese N."/>
            <person name="Submissions S."/>
        </authorList>
    </citation>
    <scope>NUCLEOTIDE SEQUENCE [LARGE SCALE GENOMIC DNA]</scope>
    <source>
        <strain evidence="6">DSM 11593</strain>
    </source>
</reference>
<dbReference type="Gene3D" id="1.10.10.10">
    <property type="entry name" value="Winged helix-like DNA-binding domain superfamily/Winged helix DNA-binding domain"/>
    <property type="match status" value="1"/>
</dbReference>
<evidence type="ECO:0000259" key="4">
    <source>
        <dbReference type="PROSITE" id="PS50949"/>
    </source>
</evidence>
<feature type="domain" description="HTH gntR-type" evidence="4">
    <location>
        <begin position="12"/>
        <end position="80"/>
    </location>
</feature>
<protein>
    <submittedName>
        <fullName evidence="5">DNA-binding transcriptional regulator, GntR family</fullName>
    </submittedName>
</protein>
<dbReference type="GO" id="GO:0003700">
    <property type="term" value="F:DNA-binding transcription factor activity"/>
    <property type="evidence" value="ECO:0007669"/>
    <property type="project" value="InterPro"/>
</dbReference>
<accession>A0A1H6JYI6</accession>
<dbReference type="SMART" id="SM00345">
    <property type="entry name" value="HTH_GNTR"/>
    <property type="match status" value="1"/>
</dbReference>
<dbReference type="EMBL" id="FNXG01000001">
    <property type="protein sequence ID" value="SEH67835.1"/>
    <property type="molecule type" value="Genomic_DNA"/>
</dbReference>
<dbReference type="InterPro" id="IPR011663">
    <property type="entry name" value="UTRA"/>
</dbReference>
<name>A0A1H6JYI6_9RHOB</name>
<dbReference type="InterPro" id="IPR050679">
    <property type="entry name" value="Bact_HTH_transcr_reg"/>
</dbReference>
<evidence type="ECO:0000256" key="3">
    <source>
        <dbReference type="ARBA" id="ARBA00023163"/>
    </source>
</evidence>
<dbReference type="InterPro" id="IPR036388">
    <property type="entry name" value="WH-like_DNA-bd_sf"/>
</dbReference>
<evidence type="ECO:0000313" key="5">
    <source>
        <dbReference type="EMBL" id="SEH67835.1"/>
    </source>
</evidence>
<organism evidence="5 6">
    <name type="scientific">Paracoccus alkenifer</name>
    <dbReference type="NCBI Taxonomy" id="65735"/>
    <lineage>
        <taxon>Bacteria</taxon>
        <taxon>Pseudomonadati</taxon>
        <taxon>Pseudomonadota</taxon>
        <taxon>Alphaproteobacteria</taxon>
        <taxon>Rhodobacterales</taxon>
        <taxon>Paracoccaceae</taxon>
        <taxon>Paracoccus</taxon>
    </lineage>
</organism>